<dbReference type="InterPro" id="IPR023214">
    <property type="entry name" value="HAD_sf"/>
</dbReference>
<feature type="transmembrane region" description="Helical" evidence="24">
    <location>
        <begin position="300"/>
        <end position="321"/>
    </location>
</feature>
<keyword evidence="16" id="KW-0406">Ion transport</keyword>
<dbReference type="SUPFAM" id="SSF56784">
    <property type="entry name" value="HAD-like"/>
    <property type="match status" value="1"/>
</dbReference>
<feature type="domain" description="Cation-transporting P-type ATPase N-terminal" evidence="25">
    <location>
        <begin position="24"/>
        <end position="98"/>
    </location>
</feature>
<dbReference type="SUPFAM" id="SSF81653">
    <property type="entry name" value="Calcium ATPase, transduction domain A"/>
    <property type="match status" value="1"/>
</dbReference>
<evidence type="ECO:0000313" key="27">
    <source>
        <dbReference type="EMBL" id="KAH7111314.1"/>
    </source>
</evidence>
<evidence type="ECO:0000256" key="8">
    <source>
        <dbReference type="ARBA" id="ARBA00022723"/>
    </source>
</evidence>
<evidence type="ECO:0000256" key="7">
    <source>
        <dbReference type="ARBA" id="ARBA00022692"/>
    </source>
</evidence>
<keyword evidence="14 24" id="KW-1133">Transmembrane helix</keyword>
<evidence type="ECO:0000256" key="15">
    <source>
        <dbReference type="ARBA" id="ARBA00023053"/>
    </source>
</evidence>
<evidence type="ECO:0000256" key="2">
    <source>
        <dbReference type="ARBA" id="ARBA00004651"/>
    </source>
</evidence>
<evidence type="ECO:0000256" key="9">
    <source>
        <dbReference type="ARBA" id="ARBA00022741"/>
    </source>
</evidence>
<dbReference type="FunFam" id="3.40.1110.10:FF:000039">
    <property type="entry name" value="Sodium P-type ATPase"/>
    <property type="match status" value="1"/>
</dbReference>
<dbReference type="GO" id="GO:0005886">
    <property type="term" value="C:plasma membrane"/>
    <property type="evidence" value="ECO:0007669"/>
    <property type="project" value="UniProtKB-SubCell"/>
</dbReference>
<dbReference type="GO" id="GO:0005524">
    <property type="term" value="F:ATP binding"/>
    <property type="evidence" value="ECO:0007669"/>
    <property type="project" value="UniProtKB-KW"/>
</dbReference>
<keyword evidence="9" id="KW-0547">Nucleotide-binding</keyword>
<evidence type="ECO:0000256" key="6">
    <source>
        <dbReference type="ARBA" id="ARBA00022553"/>
    </source>
</evidence>
<dbReference type="PANTHER" id="PTHR42861">
    <property type="entry name" value="CALCIUM-TRANSPORTING ATPASE"/>
    <property type="match status" value="1"/>
</dbReference>
<evidence type="ECO:0000256" key="22">
    <source>
        <dbReference type="ARBA" id="ARBA00049499"/>
    </source>
</evidence>
<dbReference type="InterPro" id="IPR023298">
    <property type="entry name" value="ATPase_P-typ_TM_dom_sf"/>
</dbReference>
<evidence type="ECO:0000313" key="28">
    <source>
        <dbReference type="Proteomes" id="UP000700596"/>
    </source>
</evidence>
<dbReference type="SFLD" id="SFLDG00002">
    <property type="entry name" value="C1.7:_P-type_atpase_like"/>
    <property type="match status" value="1"/>
</dbReference>
<dbReference type="FunFam" id="2.70.150.10:FF:000160">
    <property type="entry name" value="Sarcoplasmic/endoplasmic reticulum calcium ATPase 1"/>
    <property type="match status" value="1"/>
</dbReference>
<dbReference type="InterPro" id="IPR001757">
    <property type="entry name" value="P_typ_ATPase"/>
</dbReference>
<sequence length="1074" mass="117417">MGKKDNAPLEGHVSGQSNRPLSLPAHSLTLQQVVDELKTETWSGLEDAEAKRRLDDYGMNELGEVEGVSVIKILIAQVANAMTLVLILAMAVSFGIRSWIEGGVVTAVIILNIVVGFFQEWSAEKTMDSLRSLSSPTARLIRGGQQITVPSAEVVPGDVIEIKTGDTLPADIRIFEAVNFETDEALLTGESLPVRKQEEATFPERTGPGDRLNVAYSSSNVTKGRAKGIVFATGAFTEIGAIAAQLRETKSKVRPVKRKPDGKAKPHRYLEAYTLTFTDAIGRFLGLNIGTPLQRKLSKLAMLLFGIAVVCAIIVLGANKFNTRQEVIIYAVATGLSMIPASLVVVLTITMAAGTKSMVKRNVIVRNLKSLEALGGVTDICSDKTGTLTQGKMIARGAWIPGLGTYTVENSTAPQDPTAGDVRFHPNSPQKMDLKAGGDACGEVIPSEKLGEHKHGGLLHFLNVATLANLAAVKKKNDGNWEAHGDPTEIAIQVFAARFGMDRSCLVKGGSAQWDDLVELPFDSDVKRMSVIMQHSSGNIFAFTKGAVERVIQSCTTFAPYDSEEVADIANFRDEILRNMEALAGLGLRVLALASKQHVGEVEKGADINRASVECDLVFRGLIGLYDPPRPESAPAVRQCHEAGIEVHMLTGDHPETAKAIAIEVGILPSPDRMKRISANVAKSLVMAASEFDSLTDEQVDELPVLPLVVARCAPSTKVRMIEALHRRGRFCAMTGDGVNDSPSLKRADVGIAMGQAGSDVAKEASDIVLTDDNFASILAAIEEGRRIFDNIQKFVLHVLAENVAQAGTLLVGLAFKDRTGLSVFPLAPVQVVWIIMATSGMPDMGLGFERAVPDILQRPPQSLKTGIFSMEFLVDMVVYGLWITLLCLSSFVLVVYGFGDGELGEGCNERYSESCDLVFRARATTFACLTWFALFLAWEMIDMRRSFFRMQPNSKRYFTQWAVDVWRNQFLFWAIVAGFVTLFPLIYIPTLNTVVFKHAPIDWEWGIVFIAAGIFFLGVETWKWGKRIYFRRKARNQAGKVNKNMDIEDRVFSRYYSNESVVTGREAQESEKA</sequence>
<feature type="transmembrane region" description="Helical" evidence="24">
    <location>
        <begin position="920"/>
        <end position="942"/>
    </location>
</feature>
<evidence type="ECO:0000256" key="16">
    <source>
        <dbReference type="ARBA" id="ARBA00023065"/>
    </source>
</evidence>
<feature type="transmembrane region" description="Helical" evidence="24">
    <location>
        <begin position="102"/>
        <end position="121"/>
    </location>
</feature>
<keyword evidence="15" id="KW-0915">Sodium</keyword>
<evidence type="ECO:0000256" key="23">
    <source>
        <dbReference type="SAM" id="MobiDB-lite"/>
    </source>
</evidence>
<dbReference type="GO" id="GO:0008554">
    <property type="term" value="F:P-type sodium transporter activity"/>
    <property type="evidence" value="ECO:0007669"/>
    <property type="project" value="UniProtKB-EC"/>
</dbReference>
<keyword evidence="3" id="KW-0813">Transport</keyword>
<dbReference type="Pfam" id="PF00690">
    <property type="entry name" value="Cation_ATPase_N"/>
    <property type="match status" value="1"/>
</dbReference>
<dbReference type="PRINTS" id="PR00119">
    <property type="entry name" value="CATATPASE"/>
</dbReference>
<dbReference type="SFLD" id="SFLDF00027">
    <property type="entry name" value="p-type_atpase"/>
    <property type="match status" value="1"/>
</dbReference>
<evidence type="ECO:0000256" key="17">
    <source>
        <dbReference type="ARBA" id="ARBA00023136"/>
    </source>
</evidence>
<dbReference type="InterPro" id="IPR006068">
    <property type="entry name" value="ATPase_P-typ_cation-transptr_C"/>
</dbReference>
<evidence type="ECO:0000256" key="1">
    <source>
        <dbReference type="ARBA" id="ARBA00001946"/>
    </source>
</evidence>
<evidence type="ECO:0000256" key="3">
    <source>
        <dbReference type="ARBA" id="ARBA00022448"/>
    </source>
</evidence>
<evidence type="ECO:0000256" key="10">
    <source>
        <dbReference type="ARBA" id="ARBA00022840"/>
    </source>
</evidence>
<feature type="transmembrane region" description="Helical" evidence="24">
    <location>
        <begin position="73"/>
        <end position="96"/>
    </location>
</feature>
<evidence type="ECO:0000256" key="21">
    <source>
        <dbReference type="ARBA" id="ARBA00048599"/>
    </source>
</evidence>
<dbReference type="InterPro" id="IPR006414">
    <property type="entry name" value="P-type_ATPase_IID"/>
</dbReference>
<proteinExistence type="inferred from homology"/>
<keyword evidence="10" id="KW-0067">ATP-binding</keyword>
<comment type="caution">
    <text evidence="26">The sequence shown here is derived from an EMBL/GenBank/DDBJ whole genome shotgun (WGS) entry which is preliminary data.</text>
</comment>
<dbReference type="EMBL" id="JAGMWT010000024">
    <property type="protein sequence ID" value="KAH7111314.1"/>
    <property type="molecule type" value="Genomic_DNA"/>
</dbReference>
<dbReference type="Pfam" id="PF13246">
    <property type="entry name" value="Cation_ATPase"/>
    <property type="match status" value="1"/>
</dbReference>
<dbReference type="Gene3D" id="2.70.150.10">
    <property type="entry name" value="Calcium-transporting ATPase, cytoplasmic transduction domain A"/>
    <property type="match status" value="1"/>
</dbReference>
<gene>
    <name evidence="27" type="ORF">B0J11DRAFT_447528</name>
    <name evidence="26" type="ORF">B0J11DRAFT_585869</name>
</gene>
<keyword evidence="13" id="KW-1278">Translocase</keyword>
<evidence type="ECO:0000256" key="14">
    <source>
        <dbReference type="ARBA" id="ARBA00022989"/>
    </source>
</evidence>
<evidence type="ECO:0000256" key="20">
    <source>
        <dbReference type="ARBA" id="ARBA00035029"/>
    </source>
</evidence>
<evidence type="ECO:0000313" key="26">
    <source>
        <dbReference type="EMBL" id="KAH7111309.1"/>
    </source>
</evidence>
<dbReference type="NCBIfam" id="TIGR01523">
    <property type="entry name" value="ATPase-IID_K-Na"/>
    <property type="match status" value="1"/>
</dbReference>
<organism evidence="26 28">
    <name type="scientific">Dendryphion nanum</name>
    <dbReference type="NCBI Taxonomy" id="256645"/>
    <lineage>
        <taxon>Eukaryota</taxon>
        <taxon>Fungi</taxon>
        <taxon>Dikarya</taxon>
        <taxon>Ascomycota</taxon>
        <taxon>Pezizomycotina</taxon>
        <taxon>Dothideomycetes</taxon>
        <taxon>Pleosporomycetidae</taxon>
        <taxon>Pleosporales</taxon>
        <taxon>Torulaceae</taxon>
        <taxon>Dendryphion</taxon>
    </lineage>
</organism>
<dbReference type="EMBL" id="JAGMWT010000024">
    <property type="protein sequence ID" value="KAH7111309.1"/>
    <property type="molecule type" value="Genomic_DNA"/>
</dbReference>
<dbReference type="Pfam" id="PF00122">
    <property type="entry name" value="E1-E2_ATPase"/>
    <property type="match status" value="1"/>
</dbReference>
<evidence type="ECO:0000256" key="19">
    <source>
        <dbReference type="ARBA" id="ARBA00035017"/>
    </source>
</evidence>
<dbReference type="GO" id="GO:0006813">
    <property type="term" value="P:potassium ion transport"/>
    <property type="evidence" value="ECO:0007669"/>
    <property type="project" value="UniProtKB-KW"/>
</dbReference>
<comment type="catalytic activity">
    <reaction evidence="21">
        <text>K(+)(in) + ATP + H2O = K(+)(out) + ADP + phosphate + H(+)</text>
        <dbReference type="Rhea" id="RHEA:75815"/>
        <dbReference type="ChEBI" id="CHEBI:15377"/>
        <dbReference type="ChEBI" id="CHEBI:15378"/>
        <dbReference type="ChEBI" id="CHEBI:29103"/>
        <dbReference type="ChEBI" id="CHEBI:30616"/>
        <dbReference type="ChEBI" id="CHEBI:43474"/>
        <dbReference type="ChEBI" id="CHEBI:456216"/>
    </reaction>
</comment>
<evidence type="ECO:0000256" key="13">
    <source>
        <dbReference type="ARBA" id="ARBA00022967"/>
    </source>
</evidence>
<dbReference type="Pfam" id="PF00689">
    <property type="entry name" value="Cation_ATPase_C"/>
    <property type="match status" value="1"/>
</dbReference>
<evidence type="ECO:0000256" key="12">
    <source>
        <dbReference type="ARBA" id="ARBA00022958"/>
    </source>
</evidence>
<dbReference type="Gene3D" id="3.40.50.1000">
    <property type="entry name" value="HAD superfamily/HAD-like"/>
    <property type="match status" value="1"/>
</dbReference>
<dbReference type="SMART" id="SM00831">
    <property type="entry name" value="Cation_ATPase_N"/>
    <property type="match status" value="1"/>
</dbReference>
<dbReference type="InterPro" id="IPR059000">
    <property type="entry name" value="ATPase_P-type_domA"/>
</dbReference>
<dbReference type="SUPFAM" id="SSF81660">
    <property type="entry name" value="Metal cation-transporting ATPase, ATP-binding domain N"/>
    <property type="match status" value="1"/>
</dbReference>
<dbReference type="InterPro" id="IPR018303">
    <property type="entry name" value="ATPase_P-typ_P_site"/>
</dbReference>
<feature type="region of interest" description="Disordered" evidence="23">
    <location>
        <begin position="1"/>
        <end position="22"/>
    </location>
</feature>
<dbReference type="FunFam" id="1.20.1110.10:FF:000020">
    <property type="entry name" value="Sodium ion P-type ATPase"/>
    <property type="match status" value="1"/>
</dbReference>
<dbReference type="InterPro" id="IPR044492">
    <property type="entry name" value="P_typ_ATPase_HD_dom"/>
</dbReference>
<accession>A0A9P9D293</accession>
<dbReference type="Gene3D" id="1.20.1110.10">
    <property type="entry name" value="Calcium-transporting ATPase, transmembrane domain"/>
    <property type="match status" value="2"/>
</dbReference>
<dbReference type="FunFam" id="1.20.1110.10:FF:000015">
    <property type="entry name" value="Sodium ion P-type ATPase"/>
    <property type="match status" value="1"/>
</dbReference>
<dbReference type="AlphaFoldDB" id="A0A9P9D293"/>
<feature type="transmembrane region" description="Helical" evidence="24">
    <location>
        <begin position="1004"/>
        <end position="1023"/>
    </location>
</feature>
<dbReference type="OrthoDB" id="3352408at2759"/>
<keyword evidence="5" id="KW-0633">Potassium transport</keyword>
<feature type="transmembrane region" description="Helical" evidence="24">
    <location>
        <begin position="971"/>
        <end position="992"/>
    </location>
</feature>
<dbReference type="InterPro" id="IPR036412">
    <property type="entry name" value="HAD-like_sf"/>
</dbReference>
<dbReference type="NCBIfam" id="TIGR01494">
    <property type="entry name" value="ATPase_P-type"/>
    <property type="match status" value="3"/>
</dbReference>
<keyword evidence="17 24" id="KW-0472">Membrane</keyword>
<dbReference type="GO" id="GO:0016887">
    <property type="term" value="F:ATP hydrolysis activity"/>
    <property type="evidence" value="ECO:0007669"/>
    <property type="project" value="InterPro"/>
</dbReference>
<evidence type="ECO:0000256" key="18">
    <source>
        <dbReference type="ARBA" id="ARBA00023201"/>
    </source>
</evidence>
<evidence type="ECO:0000256" key="24">
    <source>
        <dbReference type="SAM" id="Phobius"/>
    </source>
</evidence>
<dbReference type="Proteomes" id="UP000700596">
    <property type="component" value="Unassembled WGS sequence"/>
</dbReference>
<dbReference type="Gene3D" id="3.40.1110.10">
    <property type="entry name" value="Calcium-transporting ATPase, cytoplasmic domain N"/>
    <property type="match status" value="1"/>
</dbReference>
<name>A0A9P9D293_9PLEO</name>
<comment type="catalytic activity">
    <reaction evidence="22">
        <text>Na(+)(in) + ATP + H2O = Na(+)(out) + ADP + phosphate + H(+)</text>
        <dbReference type="Rhea" id="RHEA:14633"/>
        <dbReference type="ChEBI" id="CHEBI:15377"/>
        <dbReference type="ChEBI" id="CHEBI:15378"/>
        <dbReference type="ChEBI" id="CHEBI:29101"/>
        <dbReference type="ChEBI" id="CHEBI:30616"/>
        <dbReference type="ChEBI" id="CHEBI:43474"/>
        <dbReference type="ChEBI" id="CHEBI:456216"/>
        <dbReference type="EC" id="7.2.2.3"/>
    </reaction>
    <physiologicalReaction direction="left-to-right" evidence="22">
        <dbReference type="Rhea" id="RHEA:14634"/>
    </physiologicalReaction>
</comment>
<dbReference type="FunFam" id="3.40.50.1000:FF:000047">
    <property type="entry name" value="Sodium P-type ATPase"/>
    <property type="match status" value="1"/>
</dbReference>
<dbReference type="PROSITE" id="PS00154">
    <property type="entry name" value="ATPASE_E1_E2"/>
    <property type="match status" value="1"/>
</dbReference>
<dbReference type="CDD" id="cd02086">
    <property type="entry name" value="P-type_ATPase_Na_ENA"/>
    <property type="match status" value="1"/>
</dbReference>
<evidence type="ECO:0000259" key="25">
    <source>
        <dbReference type="SMART" id="SM00831"/>
    </source>
</evidence>
<dbReference type="InterPro" id="IPR004014">
    <property type="entry name" value="ATPase_P-typ_cation-transptr_N"/>
</dbReference>
<feature type="transmembrane region" description="Helical" evidence="24">
    <location>
        <begin position="873"/>
        <end position="900"/>
    </location>
</feature>
<keyword evidence="11" id="KW-0460">Magnesium</keyword>
<dbReference type="GO" id="GO:0046872">
    <property type="term" value="F:metal ion binding"/>
    <property type="evidence" value="ECO:0007669"/>
    <property type="project" value="UniProtKB-KW"/>
</dbReference>
<comment type="similarity">
    <text evidence="19">Belongs to the cation transport ATPase (P-type) (TC 3.A.3) family. Type IID subfamily.</text>
</comment>
<comment type="subcellular location">
    <subcellularLocation>
        <location evidence="2">Cell membrane</location>
        <topology evidence="2">Multi-pass membrane protein</topology>
    </subcellularLocation>
</comment>
<dbReference type="InterPro" id="IPR023299">
    <property type="entry name" value="ATPase_P-typ_cyto_dom_N"/>
</dbReference>
<comment type="cofactor">
    <cofactor evidence="1">
        <name>Mg(2+)</name>
        <dbReference type="ChEBI" id="CHEBI:18420"/>
    </cofactor>
</comment>
<dbReference type="EC" id="7.2.2.3" evidence="20"/>
<dbReference type="SFLD" id="SFLDS00003">
    <property type="entry name" value="Haloacid_Dehalogenase"/>
    <property type="match status" value="1"/>
</dbReference>
<keyword evidence="8" id="KW-0479">Metal-binding</keyword>
<dbReference type="InterPro" id="IPR008250">
    <property type="entry name" value="ATPase_P-typ_transduc_dom_A_sf"/>
</dbReference>
<dbReference type="SUPFAM" id="SSF81665">
    <property type="entry name" value="Calcium ATPase, transmembrane domain M"/>
    <property type="match status" value="1"/>
</dbReference>
<evidence type="ECO:0000256" key="4">
    <source>
        <dbReference type="ARBA" id="ARBA00022475"/>
    </source>
</evidence>
<evidence type="ECO:0000256" key="5">
    <source>
        <dbReference type="ARBA" id="ARBA00022538"/>
    </source>
</evidence>
<keyword evidence="12" id="KW-0630">Potassium</keyword>
<evidence type="ECO:0000256" key="11">
    <source>
        <dbReference type="ARBA" id="ARBA00022842"/>
    </source>
</evidence>
<keyword evidence="28" id="KW-1185">Reference proteome</keyword>
<keyword evidence="6" id="KW-0597">Phosphoprotein</keyword>
<keyword evidence="7 24" id="KW-0812">Transmembrane</keyword>
<keyword evidence="18" id="KW-0739">Sodium transport</keyword>
<protein>
    <recommendedName>
        <fullName evidence="20">P-type Na(+) transporter</fullName>
        <ecNumber evidence="20">7.2.2.3</ecNumber>
    </recommendedName>
</protein>
<feature type="transmembrane region" description="Helical" evidence="24">
    <location>
        <begin position="327"/>
        <end position="352"/>
    </location>
</feature>
<keyword evidence="4" id="KW-1003">Cell membrane</keyword>
<reference evidence="26" key="1">
    <citation type="journal article" date="2021" name="Nat. Commun.">
        <title>Genetic determinants of endophytism in the Arabidopsis root mycobiome.</title>
        <authorList>
            <person name="Mesny F."/>
            <person name="Miyauchi S."/>
            <person name="Thiergart T."/>
            <person name="Pickel B."/>
            <person name="Atanasova L."/>
            <person name="Karlsson M."/>
            <person name="Huettel B."/>
            <person name="Barry K.W."/>
            <person name="Haridas S."/>
            <person name="Chen C."/>
            <person name="Bauer D."/>
            <person name="Andreopoulos W."/>
            <person name="Pangilinan J."/>
            <person name="LaButti K."/>
            <person name="Riley R."/>
            <person name="Lipzen A."/>
            <person name="Clum A."/>
            <person name="Drula E."/>
            <person name="Henrissat B."/>
            <person name="Kohler A."/>
            <person name="Grigoriev I.V."/>
            <person name="Martin F.M."/>
            <person name="Hacquard S."/>
        </authorList>
    </citation>
    <scope>NUCLEOTIDE SEQUENCE</scope>
    <source>
        <strain evidence="26">MPI-CAGE-CH-0243</strain>
    </source>
</reference>